<dbReference type="EMBL" id="LAZR01000383">
    <property type="protein sequence ID" value="KKN71475.1"/>
    <property type="molecule type" value="Genomic_DNA"/>
</dbReference>
<evidence type="ECO:0000313" key="1">
    <source>
        <dbReference type="EMBL" id="KKN71475.1"/>
    </source>
</evidence>
<proteinExistence type="predicted"/>
<dbReference type="AlphaFoldDB" id="A0A0F9SR27"/>
<comment type="caution">
    <text evidence="1">The sequence shown here is derived from an EMBL/GenBank/DDBJ whole genome shotgun (WGS) entry which is preliminary data.</text>
</comment>
<protein>
    <submittedName>
        <fullName evidence="1">Uncharacterized protein</fullName>
    </submittedName>
</protein>
<name>A0A0F9SR27_9ZZZZ</name>
<organism evidence="1">
    <name type="scientific">marine sediment metagenome</name>
    <dbReference type="NCBI Taxonomy" id="412755"/>
    <lineage>
        <taxon>unclassified sequences</taxon>
        <taxon>metagenomes</taxon>
        <taxon>ecological metagenomes</taxon>
    </lineage>
</organism>
<reference evidence="1" key="1">
    <citation type="journal article" date="2015" name="Nature">
        <title>Complex archaea that bridge the gap between prokaryotes and eukaryotes.</title>
        <authorList>
            <person name="Spang A."/>
            <person name="Saw J.H."/>
            <person name="Jorgensen S.L."/>
            <person name="Zaremba-Niedzwiedzka K."/>
            <person name="Martijn J."/>
            <person name="Lind A.E."/>
            <person name="van Eijk R."/>
            <person name="Schleper C."/>
            <person name="Guy L."/>
            <person name="Ettema T.J."/>
        </authorList>
    </citation>
    <scope>NUCLEOTIDE SEQUENCE</scope>
</reference>
<sequence length="74" mass="9278">MKNIDKHYQKYEHYMRKVERWPCPHKIYFEIWERLKKDSRPSSEEIKIRIIDTIYGDMAVPDLIEWLKKELLVR</sequence>
<gene>
    <name evidence="1" type="ORF">LCGC14_0420540</name>
</gene>
<accession>A0A0F9SR27</accession>